<evidence type="ECO:0000313" key="2">
    <source>
        <dbReference type="EMBL" id="KAK1358691.1"/>
    </source>
</evidence>
<name>A0AAD8H370_9APIA</name>
<accession>A0AAD8H370</accession>
<protein>
    <submittedName>
        <fullName evidence="2">Uncharacterized protein</fullName>
    </submittedName>
</protein>
<feature type="compositionally biased region" description="Low complexity" evidence="1">
    <location>
        <begin position="77"/>
        <end position="88"/>
    </location>
</feature>
<sequence>MKRLSLLKTPLAPMKLLSMKPPKIKAKKIKSHDALMKITLASIEDRLDSLGEAYNEDFMRYPTLLVLKQQTVTLFRSSTGTSPTPTTPCHFDSSTPTRTPTRLEEDLSAALALSQKANRHRQRSCKEGFIEGCMESGVDTVERGAGKNKRKWTEVEDEKLIESLLELVNNGTYKADNGFKSGYLTVLESSLSTKLPASGLKGRPHITINHKTVLIPKLLSLADDLNIAEKEISVLKEKNK</sequence>
<comment type="caution">
    <text evidence="2">The sequence shown here is derived from an EMBL/GenBank/DDBJ whole genome shotgun (WGS) entry which is preliminary data.</text>
</comment>
<dbReference type="EMBL" id="JAUIZM010000010">
    <property type="protein sequence ID" value="KAK1358691.1"/>
    <property type="molecule type" value="Genomic_DNA"/>
</dbReference>
<proteinExistence type="predicted"/>
<gene>
    <name evidence="2" type="ORF">POM88_043165</name>
</gene>
<keyword evidence="3" id="KW-1185">Reference proteome</keyword>
<reference evidence="2" key="1">
    <citation type="submission" date="2023-02" db="EMBL/GenBank/DDBJ databases">
        <title>Genome of toxic invasive species Heracleum sosnowskyi carries increased number of genes despite the absence of recent whole-genome duplications.</title>
        <authorList>
            <person name="Schelkunov M."/>
            <person name="Shtratnikova V."/>
            <person name="Makarenko M."/>
            <person name="Klepikova A."/>
            <person name="Omelchenko D."/>
            <person name="Novikova G."/>
            <person name="Obukhova E."/>
            <person name="Bogdanov V."/>
            <person name="Penin A."/>
            <person name="Logacheva M."/>
        </authorList>
    </citation>
    <scope>NUCLEOTIDE SEQUENCE</scope>
    <source>
        <strain evidence="2">Hsosn_3</strain>
        <tissue evidence="2">Leaf</tissue>
    </source>
</reference>
<evidence type="ECO:0000313" key="3">
    <source>
        <dbReference type="Proteomes" id="UP001237642"/>
    </source>
</evidence>
<feature type="region of interest" description="Disordered" evidence="1">
    <location>
        <begin position="77"/>
        <end position="100"/>
    </location>
</feature>
<dbReference type="Proteomes" id="UP001237642">
    <property type="component" value="Unassembled WGS sequence"/>
</dbReference>
<dbReference type="PANTHER" id="PTHR46250:SF15">
    <property type="entry name" value="OS01G0523800 PROTEIN"/>
    <property type="match status" value="1"/>
</dbReference>
<dbReference type="PANTHER" id="PTHR46250">
    <property type="entry name" value="MYB/SANT-LIKE DNA-BINDING DOMAIN PROTEIN-RELATED"/>
    <property type="match status" value="1"/>
</dbReference>
<reference evidence="2" key="2">
    <citation type="submission" date="2023-05" db="EMBL/GenBank/DDBJ databases">
        <authorList>
            <person name="Schelkunov M.I."/>
        </authorList>
    </citation>
    <scope>NUCLEOTIDE SEQUENCE</scope>
    <source>
        <strain evidence="2">Hsosn_3</strain>
        <tissue evidence="2">Leaf</tissue>
    </source>
</reference>
<dbReference type="AlphaFoldDB" id="A0AAD8H370"/>
<evidence type="ECO:0000256" key="1">
    <source>
        <dbReference type="SAM" id="MobiDB-lite"/>
    </source>
</evidence>
<organism evidence="2 3">
    <name type="scientific">Heracleum sosnowskyi</name>
    <dbReference type="NCBI Taxonomy" id="360622"/>
    <lineage>
        <taxon>Eukaryota</taxon>
        <taxon>Viridiplantae</taxon>
        <taxon>Streptophyta</taxon>
        <taxon>Embryophyta</taxon>
        <taxon>Tracheophyta</taxon>
        <taxon>Spermatophyta</taxon>
        <taxon>Magnoliopsida</taxon>
        <taxon>eudicotyledons</taxon>
        <taxon>Gunneridae</taxon>
        <taxon>Pentapetalae</taxon>
        <taxon>asterids</taxon>
        <taxon>campanulids</taxon>
        <taxon>Apiales</taxon>
        <taxon>Apiaceae</taxon>
        <taxon>Apioideae</taxon>
        <taxon>apioid superclade</taxon>
        <taxon>Tordylieae</taxon>
        <taxon>Tordyliinae</taxon>
        <taxon>Heracleum</taxon>
    </lineage>
</organism>